<keyword evidence="1" id="KW-0805">Transcription regulation</keyword>
<dbReference type="Proteomes" id="UP000199054">
    <property type="component" value="Unassembled WGS sequence"/>
</dbReference>
<keyword evidence="2" id="KW-0238">DNA-binding</keyword>
<dbReference type="Pfam" id="PF01047">
    <property type="entry name" value="MarR"/>
    <property type="match status" value="1"/>
</dbReference>
<dbReference type="Gene3D" id="1.10.10.10">
    <property type="entry name" value="Winged helix-like DNA-binding domain superfamily/Winged helix DNA-binding domain"/>
    <property type="match status" value="1"/>
</dbReference>
<keyword evidence="6" id="KW-1185">Reference proteome</keyword>
<keyword evidence="3" id="KW-0804">Transcription</keyword>
<dbReference type="SUPFAM" id="SSF46785">
    <property type="entry name" value="Winged helix' DNA-binding domain"/>
    <property type="match status" value="1"/>
</dbReference>
<organism evidence="5 6">
    <name type="scientific">Paracoccus alcaliphilus</name>
    <dbReference type="NCBI Taxonomy" id="34002"/>
    <lineage>
        <taxon>Bacteria</taxon>
        <taxon>Pseudomonadati</taxon>
        <taxon>Pseudomonadota</taxon>
        <taxon>Alphaproteobacteria</taxon>
        <taxon>Rhodobacterales</taxon>
        <taxon>Paracoccaceae</taxon>
        <taxon>Paracoccus</taxon>
    </lineage>
</organism>
<dbReference type="OrthoDB" id="8452803at2"/>
<sequence length="142" mass="15999">MPQNTRVLEVLLQLMRELRRNYDARAEAVGLTMSRARALTTLVQMEGATQAALAAKLEIEAPTLKRQLDALEQGGFIERRPLEGDARKNALFLTDRARNSDIVEFTRRVRADLIDGLSEAELANTAQVLERLLDNVKKLSRQ</sequence>
<evidence type="ECO:0000313" key="5">
    <source>
        <dbReference type="EMBL" id="SEN24496.1"/>
    </source>
</evidence>
<dbReference type="InterPro" id="IPR036390">
    <property type="entry name" value="WH_DNA-bd_sf"/>
</dbReference>
<evidence type="ECO:0000259" key="4">
    <source>
        <dbReference type="PROSITE" id="PS50995"/>
    </source>
</evidence>
<dbReference type="InterPro" id="IPR000835">
    <property type="entry name" value="HTH_MarR-typ"/>
</dbReference>
<dbReference type="InterPro" id="IPR036388">
    <property type="entry name" value="WH-like_DNA-bd_sf"/>
</dbReference>
<dbReference type="EMBL" id="FODE01000003">
    <property type="protein sequence ID" value="SEN24496.1"/>
    <property type="molecule type" value="Genomic_DNA"/>
</dbReference>
<dbReference type="GO" id="GO:0003677">
    <property type="term" value="F:DNA binding"/>
    <property type="evidence" value="ECO:0007669"/>
    <property type="project" value="UniProtKB-KW"/>
</dbReference>
<dbReference type="AlphaFoldDB" id="A0A1H8EYL5"/>
<dbReference type="SMART" id="SM00347">
    <property type="entry name" value="HTH_MARR"/>
    <property type="match status" value="1"/>
</dbReference>
<reference evidence="5 6" key="1">
    <citation type="submission" date="2016-10" db="EMBL/GenBank/DDBJ databases">
        <authorList>
            <person name="de Groot N.N."/>
        </authorList>
    </citation>
    <scope>NUCLEOTIDE SEQUENCE [LARGE SCALE GENOMIC DNA]</scope>
    <source>
        <strain evidence="5 6">DSM 8512</strain>
    </source>
</reference>
<dbReference type="PANTHER" id="PTHR42756">
    <property type="entry name" value="TRANSCRIPTIONAL REGULATOR, MARR"/>
    <property type="match status" value="1"/>
</dbReference>
<dbReference type="RefSeq" id="WP_090610466.1">
    <property type="nucleotide sequence ID" value="NZ_CP067125.1"/>
</dbReference>
<feature type="domain" description="HTH marR-type" evidence="4">
    <location>
        <begin position="4"/>
        <end position="134"/>
    </location>
</feature>
<evidence type="ECO:0000313" key="6">
    <source>
        <dbReference type="Proteomes" id="UP000199054"/>
    </source>
</evidence>
<accession>A0A1H8EYL5</accession>
<evidence type="ECO:0000256" key="1">
    <source>
        <dbReference type="ARBA" id="ARBA00023015"/>
    </source>
</evidence>
<protein>
    <submittedName>
        <fullName evidence="5">MarR family transcriptional regulator, transcriptional regulator for hemolysin</fullName>
    </submittedName>
</protein>
<proteinExistence type="predicted"/>
<evidence type="ECO:0000256" key="2">
    <source>
        <dbReference type="ARBA" id="ARBA00023125"/>
    </source>
</evidence>
<dbReference type="STRING" id="34002.SAMN04489859_100360"/>
<name>A0A1H8EYL5_9RHOB</name>
<gene>
    <name evidence="5" type="ORF">SAMN04489859_100360</name>
</gene>
<evidence type="ECO:0000256" key="3">
    <source>
        <dbReference type="ARBA" id="ARBA00023163"/>
    </source>
</evidence>
<dbReference type="PRINTS" id="PR00598">
    <property type="entry name" value="HTHMARR"/>
</dbReference>
<dbReference type="PROSITE" id="PS50995">
    <property type="entry name" value="HTH_MARR_2"/>
    <property type="match status" value="1"/>
</dbReference>
<dbReference type="GO" id="GO:0003700">
    <property type="term" value="F:DNA-binding transcription factor activity"/>
    <property type="evidence" value="ECO:0007669"/>
    <property type="project" value="InterPro"/>
</dbReference>
<dbReference type="PANTHER" id="PTHR42756:SF1">
    <property type="entry name" value="TRANSCRIPTIONAL REPRESSOR OF EMRAB OPERON"/>
    <property type="match status" value="1"/>
</dbReference>